<keyword evidence="1" id="KW-0521">NADP</keyword>
<proteinExistence type="predicted"/>
<dbReference type="PANTHER" id="PTHR44085">
    <property type="entry name" value="SEPIAPTERIN REDUCTASE"/>
    <property type="match status" value="1"/>
</dbReference>
<dbReference type="GeneTree" id="ENSGT00440000033609"/>
<dbReference type="Bgee" id="ENSOANG00000038096">
    <property type="expression patterns" value="Expressed in liver and 8 other cell types or tissues"/>
</dbReference>
<reference evidence="3" key="2">
    <citation type="submission" date="2025-08" db="UniProtKB">
        <authorList>
            <consortium name="Ensembl"/>
        </authorList>
    </citation>
    <scope>IDENTIFICATION</scope>
    <source>
        <strain evidence="3">Glennie</strain>
    </source>
</reference>
<gene>
    <name evidence="3" type="primary">SPR</name>
</gene>
<sequence>MREGGGLRGPALCVVSGASRGLGRALSRLLRRRLGPGSALVLSGRSATGLRDLEAELGGAGPEPRMRLHCLPADLSSPAGLRHLLAAVRDLPRPPALRRLLLINNAVGVFAKRLLGAGCSPKRWDRYSHNKGGIW</sequence>
<dbReference type="GO" id="GO:0016491">
    <property type="term" value="F:oxidoreductase activity"/>
    <property type="evidence" value="ECO:0007669"/>
    <property type="project" value="UniProtKB-KW"/>
</dbReference>
<evidence type="ECO:0000313" key="3">
    <source>
        <dbReference type="Ensembl" id="ENSOANP00000035625.1"/>
    </source>
</evidence>
<protein>
    <submittedName>
        <fullName evidence="3">Sepiapterin reductase</fullName>
    </submittedName>
</protein>
<accession>A0A6I8N438</accession>
<dbReference type="PANTHER" id="PTHR44085:SF2">
    <property type="entry name" value="SEPIAPTERIN REDUCTASE"/>
    <property type="match status" value="1"/>
</dbReference>
<evidence type="ECO:0000313" key="4">
    <source>
        <dbReference type="Proteomes" id="UP000002279"/>
    </source>
</evidence>
<reference evidence="3 4" key="1">
    <citation type="journal article" date="2008" name="Nature">
        <title>Genome analysis of the platypus reveals unique signatures of evolution.</title>
        <authorList>
            <person name="Warren W.C."/>
            <person name="Hillier L.W."/>
            <person name="Marshall Graves J.A."/>
            <person name="Birney E."/>
            <person name="Ponting C.P."/>
            <person name="Grutzner F."/>
            <person name="Belov K."/>
            <person name="Miller W."/>
            <person name="Clarke L."/>
            <person name="Chinwalla A.T."/>
            <person name="Yang S.P."/>
            <person name="Heger A."/>
            <person name="Locke D.P."/>
            <person name="Miethke P."/>
            <person name="Waters P.D."/>
            <person name="Veyrunes F."/>
            <person name="Fulton L."/>
            <person name="Fulton B."/>
            <person name="Graves T."/>
            <person name="Wallis J."/>
            <person name="Puente X.S."/>
            <person name="Lopez-Otin C."/>
            <person name="Ordonez G.R."/>
            <person name="Eichler E.E."/>
            <person name="Chen L."/>
            <person name="Cheng Z."/>
            <person name="Deakin J.E."/>
            <person name="Alsop A."/>
            <person name="Thompson K."/>
            <person name="Kirby P."/>
            <person name="Papenfuss A.T."/>
            <person name="Wakefield M.J."/>
            <person name="Olender T."/>
            <person name="Lancet D."/>
            <person name="Huttley G.A."/>
            <person name="Smit A.F."/>
            <person name="Pask A."/>
            <person name="Temple-Smith P."/>
            <person name="Batzer M.A."/>
            <person name="Walker J.A."/>
            <person name="Konkel M.K."/>
            <person name="Harris R.S."/>
            <person name="Whittington C.M."/>
            <person name="Wong E.S."/>
            <person name="Gemmell N.J."/>
            <person name="Buschiazzo E."/>
            <person name="Vargas Jentzsch I.M."/>
            <person name="Merkel A."/>
            <person name="Schmitz J."/>
            <person name="Zemann A."/>
            <person name="Churakov G."/>
            <person name="Kriegs J.O."/>
            <person name="Brosius J."/>
            <person name="Murchison E.P."/>
            <person name="Sachidanandam R."/>
            <person name="Smith C."/>
            <person name="Hannon G.J."/>
            <person name="Tsend-Ayush E."/>
            <person name="McMillan D."/>
            <person name="Attenborough R."/>
            <person name="Rens W."/>
            <person name="Ferguson-Smith M."/>
            <person name="Lefevre C.M."/>
            <person name="Sharp J.A."/>
            <person name="Nicholas K.R."/>
            <person name="Ray D.A."/>
            <person name="Kube M."/>
            <person name="Reinhardt R."/>
            <person name="Pringle T.H."/>
            <person name="Taylor J."/>
            <person name="Jones R.C."/>
            <person name="Nixon B."/>
            <person name="Dacheux J.L."/>
            <person name="Niwa H."/>
            <person name="Sekita Y."/>
            <person name="Huang X."/>
            <person name="Stark A."/>
            <person name="Kheradpour P."/>
            <person name="Kellis M."/>
            <person name="Flicek P."/>
            <person name="Chen Y."/>
            <person name="Webber C."/>
            <person name="Hardison R."/>
            <person name="Nelson J."/>
            <person name="Hallsworth-Pepin K."/>
            <person name="Delehaunty K."/>
            <person name="Markovic C."/>
            <person name="Minx P."/>
            <person name="Feng Y."/>
            <person name="Kremitzki C."/>
            <person name="Mitreva M."/>
            <person name="Glasscock J."/>
            <person name="Wylie T."/>
            <person name="Wohldmann P."/>
            <person name="Thiru P."/>
            <person name="Nhan M.N."/>
            <person name="Pohl C.S."/>
            <person name="Smith S.M."/>
            <person name="Hou S."/>
            <person name="Nefedov M."/>
            <person name="de Jong P.J."/>
            <person name="Renfree M.B."/>
            <person name="Mardis E.R."/>
            <person name="Wilson R.K."/>
        </authorList>
    </citation>
    <scope>NUCLEOTIDE SEQUENCE [LARGE SCALE GENOMIC DNA]</scope>
    <source>
        <strain evidence="3 4">Glennie</strain>
    </source>
</reference>
<reference evidence="3" key="3">
    <citation type="submission" date="2025-09" db="UniProtKB">
        <authorList>
            <consortium name="Ensembl"/>
        </authorList>
    </citation>
    <scope>IDENTIFICATION</scope>
    <source>
        <strain evidence="3">Glennie</strain>
    </source>
</reference>
<dbReference type="InterPro" id="IPR051721">
    <property type="entry name" value="Biopterin_syn/organic_redct"/>
</dbReference>
<evidence type="ECO:0000256" key="1">
    <source>
        <dbReference type="ARBA" id="ARBA00022857"/>
    </source>
</evidence>
<dbReference type="Ensembl" id="ENSOANT00000052944.1">
    <property type="protein sequence ID" value="ENSOANP00000035625.1"/>
    <property type="gene ID" value="ENSOANG00000038096.1"/>
</dbReference>
<name>A0A6I8N438_ORNAN</name>
<dbReference type="InterPro" id="IPR036291">
    <property type="entry name" value="NAD(P)-bd_dom_sf"/>
</dbReference>
<keyword evidence="2" id="KW-0560">Oxidoreductase</keyword>
<dbReference type="AlphaFoldDB" id="A0A6I8N438"/>
<evidence type="ECO:0000256" key="2">
    <source>
        <dbReference type="ARBA" id="ARBA00023002"/>
    </source>
</evidence>
<keyword evidence="4" id="KW-1185">Reference proteome</keyword>
<organism evidence="3 4">
    <name type="scientific">Ornithorhynchus anatinus</name>
    <name type="common">Duckbill platypus</name>
    <dbReference type="NCBI Taxonomy" id="9258"/>
    <lineage>
        <taxon>Eukaryota</taxon>
        <taxon>Metazoa</taxon>
        <taxon>Chordata</taxon>
        <taxon>Craniata</taxon>
        <taxon>Vertebrata</taxon>
        <taxon>Euteleostomi</taxon>
        <taxon>Mammalia</taxon>
        <taxon>Monotremata</taxon>
        <taxon>Ornithorhynchidae</taxon>
        <taxon>Ornithorhynchus</taxon>
    </lineage>
</organism>
<dbReference type="Proteomes" id="UP000002279">
    <property type="component" value="Chromosome 18"/>
</dbReference>
<dbReference type="SUPFAM" id="SSF51735">
    <property type="entry name" value="NAD(P)-binding Rossmann-fold domains"/>
    <property type="match status" value="1"/>
</dbReference>
<dbReference type="Gene3D" id="3.40.50.720">
    <property type="entry name" value="NAD(P)-binding Rossmann-like Domain"/>
    <property type="match status" value="1"/>
</dbReference>